<dbReference type="PANTHER" id="PTHR45947">
    <property type="entry name" value="SULFOQUINOVOSYL TRANSFERASE SQD2"/>
    <property type="match status" value="1"/>
</dbReference>
<dbReference type="InterPro" id="IPR001296">
    <property type="entry name" value="Glyco_trans_1"/>
</dbReference>
<evidence type="ECO:0000259" key="1">
    <source>
        <dbReference type="Pfam" id="PF00534"/>
    </source>
</evidence>
<gene>
    <name evidence="2" type="ORF">HGG79_04435</name>
</gene>
<dbReference type="EMBL" id="JAAZWO010000004">
    <property type="protein sequence ID" value="MBC2397030.1"/>
    <property type="molecule type" value="Genomic_DNA"/>
</dbReference>
<dbReference type="GO" id="GO:0016757">
    <property type="term" value="F:glycosyltransferase activity"/>
    <property type="evidence" value="ECO:0007669"/>
    <property type="project" value="InterPro"/>
</dbReference>
<dbReference type="Proteomes" id="UP000563151">
    <property type="component" value="Unassembled WGS sequence"/>
</dbReference>
<dbReference type="PANTHER" id="PTHR45947:SF3">
    <property type="entry name" value="SULFOQUINOVOSYL TRANSFERASE SQD2"/>
    <property type="match status" value="1"/>
</dbReference>
<keyword evidence="3" id="KW-1185">Reference proteome</keyword>
<organism evidence="2 3">
    <name type="scientific">Clostridium tetanomorphum</name>
    <dbReference type="NCBI Taxonomy" id="1553"/>
    <lineage>
        <taxon>Bacteria</taxon>
        <taxon>Bacillati</taxon>
        <taxon>Bacillota</taxon>
        <taxon>Clostridia</taxon>
        <taxon>Eubacteriales</taxon>
        <taxon>Clostridiaceae</taxon>
        <taxon>Clostridium</taxon>
    </lineage>
</organism>
<evidence type="ECO:0000313" key="2">
    <source>
        <dbReference type="EMBL" id="MBC2397030.1"/>
    </source>
</evidence>
<dbReference type="CDD" id="cd03801">
    <property type="entry name" value="GT4_PimA-like"/>
    <property type="match status" value="1"/>
</dbReference>
<evidence type="ECO:0000313" key="3">
    <source>
        <dbReference type="Proteomes" id="UP000563151"/>
    </source>
</evidence>
<dbReference type="SUPFAM" id="SSF53756">
    <property type="entry name" value="UDP-Glycosyltransferase/glycogen phosphorylase"/>
    <property type="match status" value="1"/>
</dbReference>
<proteinExistence type="predicted"/>
<dbReference type="Gene3D" id="3.40.50.2000">
    <property type="entry name" value="Glycogen Phosphorylase B"/>
    <property type="match status" value="2"/>
</dbReference>
<dbReference type="InterPro" id="IPR050194">
    <property type="entry name" value="Glycosyltransferase_grp1"/>
</dbReference>
<comment type="caution">
    <text evidence="2">The sequence shown here is derived from an EMBL/GenBank/DDBJ whole genome shotgun (WGS) entry which is preliminary data.</text>
</comment>
<accession>A0A923J0S6</accession>
<dbReference type="AlphaFoldDB" id="A0A923J0S6"/>
<dbReference type="RefSeq" id="WP_173680515.1">
    <property type="nucleotide sequence ID" value="NZ_JAAZWO010000004.1"/>
</dbReference>
<dbReference type="Pfam" id="PF00534">
    <property type="entry name" value="Glycos_transf_1"/>
    <property type="match status" value="1"/>
</dbReference>
<reference evidence="2 3" key="1">
    <citation type="submission" date="2020-04" db="EMBL/GenBank/DDBJ databases">
        <title>Genomic insights into acetone-butanol-ethanol (ABE) fermentation by sequencing solventogenic clostridia strains.</title>
        <authorList>
            <person name="Brown S."/>
        </authorList>
    </citation>
    <scope>NUCLEOTIDE SEQUENCE [LARGE SCALE GENOMIC DNA]</scope>
    <source>
        <strain evidence="2 3">DJ011</strain>
    </source>
</reference>
<protein>
    <submittedName>
        <fullName evidence="2">Glycosyltransferase</fullName>
    </submittedName>
</protein>
<name>A0A923J0S6_CLOTT</name>
<sequence>MKVLFCIRNDYLKNFAGDSMQLLKTAEYLRNMKVNIDINNGNITNYSNYDLIHLFNLTRMGETYKYYKIAKFYNKPIVISPIYWNLNKYYNYIHDSKSIRLWKKCDPYRKEILNSCNMMYPNSIIEGELIKKDFKVPLPYTVIYNGIEIPKSKSFSSNIDSENKLENHVLCVGRICPRKNQLALAEICNKLKVKLLLAGSINDKDYFNKCIAFNNVHYLGFINNHHIYNIYKSAKVHALPSYVETPGLSSLEAAINGCNIVSTIEGSAKEYFKDMAIYCNPYDYDSIFKSIEIALKSDNNVNLSHYIAKNLNWNKCVSPLYDSYCNLI</sequence>
<feature type="domain" description="Glycosyl transferase family 1" evidence="1">
    <location>
        <begin position="161"/>
        <end position="310"/>
    </location>
</feature>